<dbReference type="Proteomes" id="UP001164286">
    <property type="component" value="Unassembled WGS sequence"/>
</dbReference>
<feature type="transmembrane region" description="Helical" evidence="8">
    <location>
        <begin position="459"/>
        <end position="481"/>
    </location>
</feature>
<dbReference type="InterPro" id="IPR000109">
    <property type="entry name" value="POT_fam"/>
</dbReference>
<dbReference type="FunFam" id="1.20.1250.20:FF:000085">
    <property type="entry name" value="MFS peptide transporter Ptr2"/>
    <property type="match status" value="1"/>
</dbReference>
<organism evidence="9 10">
    <name type="scientific">Dioszegia hungarica</name>
    <dbReference type="NCBI Taxonomy" id="4972"/>
    <lineage>
        <taxon>Eukaryota</taxon>
        <taxon>Fungi</taxon>
        <taxon>Dikarya</taxon>
        <taxon>Basidiomycota</taxon>
        <taxon>Agaricomycotina</taxon>
        <taxon>Tremellomycetes</taxon>
        <taxon>Tremellales</taxon>
        <taxon>Bulleribasidiaceae</taxon>
        <taxon>Dioszegia</taxon>
    </lineage>
</organism>
<dbReference type="Pfam" id="PF00854">
    <property type="entry name" value="PTR2"/>
    <property type="match status" value="1"/>
</dbReference>
<feature type="transmembrane region" description="Helical" evidence="8">
    <location>
        <begin position="175"/>
        <end position="197"/>
    </location>
</feature>
<protein>
    <submittedName>
        <fullName evidence="9">POT family-domain-containing protein</fullName>
    </submittedName>
</protein>
<evidence type="ECO:0000256" key="8">
    <source>
        <dbReference type="SAM" id="Phobius"/>
    </source>
</evidence>
<keyword evidence="4 8" id="KW-0812">Transmembrane</keyword>
<feature type="transmembrane region" description="Helical" evidence="8">
    <location>
        <begin position="203"/>
        <end position="221"/>
    </location>
</feature>
<keyword evidence="6 8" id="KW-0472">Membrane</keyword>
<feature type="transmembrane region" description="Helical" evidence="8">
    <location>
        <begin position="426"/>
        <end position="447"/>
    </location>
</feature>
<dbReference type="GO" id="GO:0071916">
    <property type="term" value="F:dipeptide transmembrane transporter activity"/>
    <property type="evidence" value="ECO:0007669"/>
    <property type="project" value="UniProtKB-ARBA"/>
</dbReference>
<sequence length="623" mass="67301">MSNTANTVLDFQSAPVNPRGQPTSELAHTEYDDDKKFNSEDITVPVTSSVSRGRDEMDMELVPTEEDLLTLRKVAAPLPWAGVAMCLIEFAERASYYGCRGPFNNFINRPLPVGGNGAGAVAPGAAGLNQSAGALGRGSVTATALVQMFNFLAYVMPIIGGIVSDTKWGRFKTIVIGTAVGGLAHIILVIPAIPSIISNPDGSLAAFIISILVLAGAAGFIKPCLGPLLCDQSPVRHPTLKVLPSGERVIVDPTTTVQRYLLVFYWCINVGSFFAVATTYSARLVGFWLAFLLPGIIYLMMPVVLVMVSKKLYKAPPQGSVVVEVGKVFGRLLADGGWKRMWKGGDAFWDRARPSVIAEQEGGLDVTKVFWDDKFVDEIRQTLNACAVFALIPIFTLGNGGIGNSANSMSGAMTLNGVPNDLIDKFNPLAIIIFAPILNFGLYPLFAHYGRPIKPMTRMAIGFLLACFSDIIAAIVQWRIYALSACGYYASTCATVTPVSIWLQIPIIMVPAVGELFVNVTSYELAYTRSPARMKALVYALALFNSAVAAAISLACSKAIQDPYLIYPWIALACATFLCSILFPTYFKHLNIPMTEFADKDRMAGNDQPQAILDKKARGDEDM</sequence>
<evidence type="ECO:0000256" key="3">
    <source>
        <dbReference type="ARBA" id="ARBA00022448"/>
    </source>
</evidence>
<dbReference type="Gene3D" id="1.20.1250.20">
    <property type="entry name" value="MFS general substrate transporter like domains"/>
    <property type="match status" value="1"/>
</dbReference>
<feature type="transmembrane region" description="Helical" evidence="8">
    <location>
        <begin position="501"/>
        <end position="525"/>
    </location>
</feature>
<dbReference type="SUPFAM" id="SSF103473">
    <property type="entry name" value="MFS general substrate transporter"/>
    <property type="match status" value="1"/>
</dbReference>
<dbReference type="InterPro" id="IPR036259">
    <property type="entry name" value="MFS_trans_sf"/>
</dbReference>
<dbReference type="GO" id="GO:0005886">
    <property type="term" value="C:plasma membrane"/>
    <property type="evidence" value="ECO:0007669"/>
    <property type="project" value="UniProtKB-ARBA"/>
</dbReference>
<evidence type="ECO:0000256" key="6">
    <source>
        <dbReference type="ARBA" id="ARBA00023136"/>
    </source>
</evidence>
<evidence type="ECO:0000256" key="2">
    <source>
        <dbReference type="ARBA" id="ARBA00005982"/>
    </source>
</evidence>
<name>A0AA38H1U9_9TREE</name>
<evidence type="ECO:0000256" key="1">
    <source>
        <dbReference type="ARBA" id="ARBA00004141"/>
    </source>
</evidence>
<evidence type="ECO:0000313" key="10">
    <source>
        <dbReference type="Proteomes" id="UP001164286"/>
    </source>
</evidence>
<proteinExistence type="inferred from homology"/>
<comment type="similarity">
    <text evidence="2">Belongs to the major facilitator superfamily. Proton-dependent oligopeptide transporter (POT/PTR) (TC 2.A.17) family.</text>
</comment>
<feature type="transmembrane region" description="Helical" evidence="8">
    <location>
        <begin position="144"/>
        <end position="163"/>
    </location>
</feature>
<accession>A0AA38H1U9</accession>
<keyword evidence="5 8" id="KW-1133">Transmembrane helix</keyword>
<keyword evidence="10" id="KW-1185">Reference proteome</keyword>
<dbReference type="GeneID" id="77725519"/>
<dbReference type="AlphaFoldDB" id="A0AA38H1U9"/>
<keyword evidence="3" id="KW-0813">Transport</keyword>
<evidence type="ECO:0000256" key="5">
    <source>
        <dbReference type="ARBA" id="ARBA00022989"/>
    </source>
</evidence>
<feature type="transmembrane region" description="Helical" evidence="8">
    <location>
        <begin position="566"/>
        <end position="587"/>
    </location>
</feature>
<evidence type="ECO:0000256" key="7">
    <source>
        <dbReference type="SAM" id="MobiDB-lite"/>
    </source>
</evidence>
<dbReference type="EMBL" id="JAKWFO010000015">
    <property type="protein sequence ID" value="KAI9632165.1"/>
    <property type="molecule type" value="Genomic_DNA"/>
</dbReference>
<gene>
    <name evidence="9" type="ORF">MKK02DRAFT_20830</name>
</gene>
<feature type="compositionally biased region" description="Polar residues" evidence="7">
    <location>
        <begin position="1"/>
        <end position="10"/>
    </location>
</feature>
<feature type="transmembrane region" description="Helical" evidence="8">
    <location>
        <begin position="260"/>
        <end position="280"/>
    </location>
</feature>
<evidence type="ECO:0000313" key="9">
    <source>
        <dbReference type="EMBL" id="KAI9632165.1"/>
    </source>
</evidence>
<reference evidence="9" key="1">
    <citation type="journal article" date="2022" name="G3 (Bethesda)">
        <title>High quality genome of the basidiomycete yeast Dioszegia hungarica PDD-24b-2 isolated from cloud water.</title>
        <authorList>
            <person name="Jarrige D."/>
            <person name="Haridas S."/>
            <person name="Bleykasten-Grosshans C."/>
            <person name="Joly M."/>
            <person name="Nadalig T."/>
            <person name="Sancelme M."/>
            <person name="Vuilleumier S."/>
            <person name="Grigoriev I.V."/>
            <person name="Amato P."/>
            <person name="Bringel F."/>
        </authorList>
    </citation>
    <scope>NUCLEOTIDE SEQUENCE</scope>
    <source>
        <strain evidence="9">PDD-24b-2</strain>
    </source>
</reference>
<evidence type="ECO:0000256" key="4">
    <source>
        <dbReference type="ARBA" id="ARBA00022692"/>
    </source>
</evidence>
<comment type="subcellular location">
    <subcellularLocation>
        <location evidence="1">Membrane</location>
        <topology evidence="1">Multi-pass membrane protein</topology>
    </subcellularLocation>
</comment>
<feature type="transmembrane region" description="Helical" evidence="8">
    <location>
        <begin position="286"/>
        <end position="308"/>
    </location>
</feature>
<comment type="caution">
    <text evidence="9">The sequence shown here is derived from an EMBL/GenBank/DDBJ whole genome shotgun (WGS) entry which is preliminary data.</text>
</comment>
<feature type="transmembrane region" description="Helical" evidence="8">
    <location>
        <begin position="383"/>
        <end position="406"/>
    </location>
</feature>
<feature type="transmembrane region" description="Helical" evidence="8">
    <location>
        <begin position="537"/>
        <end position="560"/>
    </location>
</feature>
<dbReference type="RefSeq" id="XP_052941942.1">
    <property type="nucleotide sequence ID" value="XM_053086318.1"/>
</dbReference>
<dbReference type="PANTHER" id="PTHR11654">
    <property type="entry name" value="OLIGOPEPTIDE TRANSPORTER-RELATED"/>
    <property type="match status" value="1"/>
</dbReference>
<feature type="region of interest" description="Disordered" evidence="7">
    <location>
        <begin position="1"/>
        <end position="26"/>
    </location>
</feature>